<dbReference type="EMBL" id="LXQA010051085">
    <property type="protein sequence ID" value="MCI03064.1"/>
    <property type="molecule type" value="Genomic_DNA"/>
</dbReference>
<feature type="non-terminal residue" evidence="3">
    <location>
        <position position="293"/>
    </location>
</feature>
<name>A0A392NUH3_9FABA</name>
<keyword evidence="1" id="KW-0547">Nucleotide-binding</keyword>
<dbReference type="PANTHER" id="PTHR48103">
    <property type="entry name" value="MIDASIN-RELATED"/>
    <property type="match status" value="1"/>
</dbReference>
<dbReference type="GO" id="GO:0005524">
    <property type="term" value="F:ATP binding"/>
    <property type="evidence" value="ECO:0007669"/>
    <property type="project" value="UniProtKB-KW"/>
</dbReference>
<evidence type="ECO:0000256" key="1">
    <source>
        <dbReference type="ARBA" id="ARBA00022741"/>
    </source>
</evidence>
<keyword evidence="4" id="KW-1185">Reference proteome</keyword>
<evidence type="ECO:0000313" key="3">
    <source>
        <dbReference type="EMBL" id="MCI03064.1"/>
    </source>
</evidence>
<evidence type="ECO:0000256" key="2">
    <source>
        <dbReference type="ARBA" id="ARBA00022840"/>
    </source>
</evidence>
<dbReference type="Proteomes" id="UP000265520">
    <property type="component" value="Unassembled WGS sequence"/>
</dbReference>
<keyword evidence="2" id="KW-0067">ATP-binding</keyword>
<protein>
    <submittedName>
        <fullName evidence="3">Midasin</fullName>
    </submittedName>
</protein>
<accession>A0A392NUH3</accession>
<dbReference type="GO" id="GO:0000055">
    <property type="term" value="P:ribosomal large subunit export from nucleus"/>
    <property type="evidence" value="ECO:0007669"/>
    <property type="project" value="TreeGrafter"/>
</dbReference>
<dbReference type="GO" id="GO:0030687">
    <property type="term" value="C:preribosome, large subunit precursor"/>
    <property type="evidence" value="ECO:0007669"/>
    <property type="project" value="TreeGrafter"/>
</dbReference>
<proteinExistence type="predicted"/>
<reference evidence="3 4" key="1">
    <citation type="journal article" date="2018" name="Front. Plant Sci.">
        <title>Red Clover (Trifolium pratense) and Zigzag Clover (T. medium) - A Picture of Genomic Similarities and Differences.</title>
        <authorList>
            <person name="Dluhosova J."/>
            <person name="Istvanek J."/>
            <person name="Nedelnik J."/>
            <person name="Repkova J."/>
        </authorList>
    </citation>
    <scope>NUCLEOTIDE SEQUENCE [LARGE SCALE GENOMIC DNA]</scope>
    <source>
        <strain evidence="4">cv. 10/8</strain>
        <tissue evidence="3">Leaf</tissue>
    </source>
</reference>
<dbReference type="PANTHER" id="PTHR48103:SF2">
    <property type="entry name" value="MIDASIN"/>
    <property type="match status" value="1"/>
</dbReference>
<dbReference type="GO" id="GO:0005634">
    <property type="term" value="C:nucleus"/>
    <property type="evidence" value="ECO:0007669"/>
    <property type="project" value="TreeGrafter"/>
</dbReference>
<dbReference type="GO" id="GO:0000027">
    <property type="term" value="P:ribosomal large subunit assembly"/>
    <property type="evidence" value="ECO:0007669"/>
    <property type="project" value="TreeGrafter"/>
</dbReference>
<organism evidence="3 4">
    <name type="scientific">Trifolium medium</name>
    <dbReference type="NCBI Taxonomy" id="97028"/>
    <lineage>
        <taxon>Eukaryota</taxon>
        <taxon>Viridiplantae</taxon>
        <taxon>Streptophyta</taxon>
        <taxon>Embryophyta</taxon>
        <taxon>Tracheophyta</taxon>
        <taxon>Spermatophyta</taxon>
        <taxon>Magnoliopsida</taxon>
        <taxon>eudicotyledons</taxon>
        <taxon>Gunneridae</taxon>
        <taxon>Pentapetalae</taxon>
        <taxon>rosids</taxon>
        <taxon>fabids</taxon>
        <taxon>Fabales</taxon>
        <taxon>Fabaceae</taxon>
        <taxon>Papilionoideae</taxon>
        <taxon>50 kb inversion clade</taxon>
        <taxon>NPAAA clade</taxon>
        <taxon>Hologalegina</taxon>
        <taxon>IRL clade</taxon>
        <taxon>Trifolieae</taxon>
        <taxon>Trifolium</taxon>
    </lineage>
</organism>
<sequence>MYLEFLGTQFASHQYQIAQRRYSRDSLQTTADHGRPYLMDMRMLHDLMFPKTSIGIITHSESEFEFDSELANKMLLFAANWTIEQATESDFKLYLLRFDWFSSQLQPFCQFFDYFKNLIGQIIEHPIWQYISDHRKLDVDMQLMPLLSLDFVDLAARNSETKYLCNAIRCFDQLRLSNQQWITEQEWITERQYSVTDARSCFVPVLKSLRVLEKEFLSKLVESTPKLIEDKSFDDIIQLYSDLIEDHVLFWRYFSSSMFYSDLTDQIVIAWHSLRKDAAKFMTICPKAVNHFL</sequence>
<evidence type="ECO:0000313" key="4">
    <source>
        <dbReference type="Proteomes" id="UP000265520"/>
    </source>
</evidence>
<comment type="caution">
    <text evidence="3">The sequence shown here is derived from an EMBL/GenBank/DDBJ whole genome shotgun (WGS) entry which is preliminary data.</text>
</comment>
<dbReference type="AlphaFoldDB" id="A0A392NUH3"/>